<keyword evidence="3 7" id="KW-0812">Transmembrane</keyword>
<reference evidence="8 9" key="1">
    <citation type="submission" date="2018-05" db="EMBL/GenBank/DDBJ databases">
        <title>Draft genome sequence of Streptococcus panodentis CCUG 70867T.</title>
        <authorList>
            <person name="Salva-Serra F."/>
            <person name="Mendez V."/>
            <person name="Jaen-Luchoro D."/>
            <person name="Gonzales-Siles L."/>
            <person name="Karlsson R."/>
            <person name="Engstrom-Jakobsson H."/>
            <person name="Busquets A."/>
            <person name="Gomila M."/>
            <person name="Pineiro-Iglesias B."/>
            <person name="Bennasar-Figueras A."/>
            <person name="Seeger M."/>
            <person name="Moore E."/>
        </authorList>
    </citation>
    <scope>NUCLEOTIDE SEQUENCE [LARGE SCALE GENOMIC DNA]</scope>
    <source>
        <strain evidence="8 9">CCUG 70867</strain>
    </source>
</reference>
<keyword evidence="9" id="KW-1185">Reference proteome</keyword>
<dbReference type="InterPro" id="IPR017039">
    <property type="entry name" value="Virul_fac_BrkB"/>
</dbReference>
<comment type="caution">
    <text evidence="8">The sequence shown here is derived from an EMBL/GenBank/DDBJ whole genome shotgun (WGS) entry which is preliminary data.</text>
</comment>
<evidence type="ECO:0000256" key="7">
    <source>
        <dbReference type="SAM" id="Phobius"/>
    </source>
</evidence>
<dbReference type="EMBL" id="QFAY01000024">
    <property type="protein sequence ID" value="MBP2621796.1"/>
    <property type="molecule type" value="Genomic_DNA"/>
</dbReference>
<comment type="subcellular location">
    <subcellularLocation>
        <location evidence="1">Cell membrane</location>
        <topology evidence="1">Multi-pass membrane protein</topology>
    </subcellularLocation>
</comment>
<evidence type="ECO:0000256" key="3">
    <source>
        <dbReference type="ARBA" id="ARBA00022692"/>
    </source>
</evidence>
<accession>A0ABS5AZ04</accession>
<evidence type="ECO:0000256" key="4">
    <source>
        <dbReference type="ARBA" id="ARBA00022989"/>
    </source>
</evidence>
<evidence type="ECO:0000256" key="2">
    <source>
        <dbReference type="ARBA" id="ARBA00022475"/>
    </source>
</evidence>
<feature type="region of interest" description="Disordered" evidence="6">
    <location>
        <begin position="296"/>
        <end position="318"/>
    </location>
</feature>
<keyword evidence="5 7" id="KW-0472">Membrane</keyword>
<organism evidence="8 9">
    <name type="scientific">Streptococcus panodentis</name>
    <dbReference type="NCBI Taxonomy" id="1581472"/>
    <lineage>
        <taxon>Bacteria</taxon>
        <taxon>Bacillati</taxon>
        <taxon>Bacillota</taxon>
        <taxon>Bacilli</taxon>
        <taxon>Lactobacillales</taxon>
        <taxon>Streptococcaceae</taxon>
        <taxon>Streptococcus</taxon>
    </lineage>
</organism>
<sequence>MKSFFKTIREHPFLRTFFRFYKSAETDMTSIAVAYYFLISAFPLLLIVANILPYFQIQPDELLAVLKDLLPDSLYSTVAKIVQDVLTKPSTGLLSISILSALWTFSQSIAFLQKAFNKCYGVRQGRGMIWSRIFGFIMSLGLQLLLGLSLALTMFGRMLVGFLYSMWRFDQGLYQQLLTMTEPTVYLMLFLSLVLLYYSLPNVKIPKIRYVLPGAAFVLIVIYSLMNLFSAYVEAYLNRFLDARFVGSVVLIIIMFWFILIAKILIVGAVLNASIQSLYVDQFQSRSGELIERFREEEEKMEGEMESETKCLSRRERG</sequence>
<evidence type="ECO:0000313" key="8">
    <source>
        <dbReference type="EMBL" id="MBP2621796.1"/>
    </source>
</evidence>
<dbReference type="PIRSF" id="PIRSF035875">
    <property type="entry name" value="RNase_BN"/>
    <property type="match status" value="1"/>
</dbReference>
<evidence type="ECO:0000256" key="5">
    <source>
        <dbReference type="ARBA" id="ARBA00023136"/>
    </source>
</evidence>
<feature type="transmembrane region" description="Helical" evidence="7">
    <location>
        <begin position="212"/>
        <end position="233"/>
    </location>
</feature>
<dbReference type="RefSeq" id="WP_209551845.1">
    <property type="nucleotide sequence ID" value="NZ_QFAY01000024.1"/>
</dbReference>
<proteinExistence type="predicted"/>
<dbReference type="PANTHER" id="PTHR30213:SF0">
    <property type="entry name" value="UPF0761 MEMBRANE PROTEIN YIHY"/>
    <property type="match status" value="1"/>
</dbReference>
<evidence type="ECO:0000256" key="6">
    <source>
        <dbReference type="SAM" id="MobiDB-lite"/>
    </source>
</evidence>
<evidence type="ECO:0000256" key="1">
    <source>
        <dbReference type="ARBA" id="ARBA00004651"/>
    </source>
</evidence>
<feature type="transmembrane region" description="Helical" evidence="7">
    <location>
        <begin position="133"/>
        <end position="164"/>
    </location>
</feature>
<dbReference type="PANTHER" id="PTHR30213">
    <property type="entry name" value="INNER MEMBRANE PROTEIN YHJD"/>
    <property type="match status" value="1"/>
</dbReference>
<feature type="transmembrane region" description="Helical" evidence="7">
    <location>
        <begin position="245"/>
        <end position="271"/>
    </location>
</feature>
<name>A0ABS5AZ04_9STRE</name>
<gene>
    <name evidence="8" type="ORF">DHL47_10815</name>
</gene>
<dbReference type="Proteomes" id="UP001519349">
    <property type="component" value="Unassembled WGS sequence"/>
</dbReference>
<protein>
    <submittedName>
        <fullName evidence="8">YihY/virulence factor BrkB family protein</fullName>
    </submittedName>
</protein>
<keyword evidence="2" id="KW-1003">Cell membrane</keyword>
<keyword evidence="4 7" id="KW-1133">Transmembrane helix</keyword>
<dbReference type="Pfam" id="PF03631">
    <property type="entry name" value="Virul_fac_BrkB"/>
    <property type="match status" value="1"/>
</dbReference>
<evidence type="ECO:0000313" key="9">
    <source>
        <dbReference type="Proteomes" id="UP001519349"/>
    </source>
</evidence>
<feature type="transmembrane region" description="Helical" evidence="7">
    <location>
        <begin position="184"/>
        <end position="200"/>
    </location>
</feature>
<feature type="compositionally biased region" description="Basic and acidic residues" evidence="6">
    <location>
        <begin position="307"/>
        <end position="318"/>
    </location>
</feature>
<feature type="transmembrane region" description="Helical" evidence="7">
    <location>
        <begin position="92"/>
        <end position="112"/>
    </location>
</feature>
<feature type="transmembrane region" description="Helical" evidence="7">
    <location>
        <begin position="33"/>
        <end position="55"/>
    </location>
</feature>